<dbReference type="EMBL" id="JAURUO010000007">
    <property type="protein sequence ID" value="MDP9728485.1"/>
    <property type="molecule type" value="Genomic_DNA"/>
</dbReference>
<dbReference type="PANTHER" id="PTHR34547:SF1">
    <property type="entry name" value="YACP-LIKE NYN DOMAIN PROTEIN"/>
    <property type="match status" value="1"/>
</dbReference>
<evidence type="ECO:0000313" key="1">
    <source>
        <dbReference type="EMBL" id="MDP9728485.1"/>
    </source>
</evidence>
<dbReference type="PANTHER" id="PTHR34547">
    <property type="entry name" value="YACP-LIKE NYN DOMAIN PROTEIN"/>
    <property type="match status" value="1"/>
</dbReference>
<protein>
    <submittedName>
        <fullName evidence="1">RNA-binding protein with PIN domain</fullName>
    </submittedName>
</protein>
<proteinExistence type="predicted"/>
<dbReference type="Pfam" id="PF05991">
    <property type="entry name" value="NYN_YacP"/>
    <property type="match status" value="1"/>
</dbReference>
<dbReference type="InterPro" id="IPR010298">
    <property type="entry name" value="YacP-like"/>
</dbReference>
<evidence type="ECO:0000313" key="2">
    <source>
        <dbReference type="Proteomes" id="UP001229209"/>
    </source>
</evidence>
<accession>A0ABT9LW53</accession>
<reference evidence="1 2" key="1">
    <citation type="submission" date="2023-07" db="EMBL/GenBank/DDBJ databases">
        <title>Genomic Encyclopedia of Type Strains, Phase IV (KMG-IV): sequencing the most valuable type-strain genomes for metagenomic binning, comparative biology and taxonomic classification.</title>
        <authorList>
            <person name="Goeker M."/>
        </authorList>
    </citation>
    <scope>NUCLEOTIDE SEQUENCE [LARGE SCALE GENOMIC DNA]</scope>
    <source>
        <strain evidence="1 2">DSM 25924</strain>
    </source>
</reference>
<dbReference type="Proteomes" id="UP001229209">
    <property type="component" value="Unassembled WGS sequence"/>
</dbReference>
<organism evidence="1 2">
    <name type="scientific">Alicyclobacillus tolerans</name>
    <dbReference type="NCBI Taxonomy" id="90970"/>
    <lineage>
        <taxon>Bacteria</taxon>
        <taxon>Bacillati</taxon>
        <taxon>Bacillota</taxon>
        <taxon>Bacilli</taxon>
        <taxon>Bacillales</taxon>
        <taxon>Alicyclobacillaceae</taxon>
        <taxon>Alicyclobacillus</taxon>
    </lineage>
</organism>
<dbReference type="RefSeq" id="WP_072874912.1">
    <property type="nucleotide sequence ID" value="NZ_JAURUO010000007.1"/>
</dbReference>
<keyword evidence="2" id="KW-1185">Reference proteome</keyword>
<dbReference type="CDD" id="cd10912">
    <property type="entry name" value="PIN_YacP-like"/>
    <property type="match status" value="1"/>
</dbReference>
<sequence length="186" mass="21226">MKRSDSGRNRTMGRSALLVVDGYNLLPALFSMPLTKLSNLELARQELIHRLIEYAAFADEDVLVVFDAHHTGEQEKSEKRRGVEIIFTAKGETADERIERLIPDLLKDYRTLTVATSDALEQQITFGGGALRISAREMVEKLNRIQEKISEVAKKTQVNLGRDWTQNLSDDILKKLEAWRRSQKDD</sequence>
<name>A0ABT9LW53_9BACL</name>
<gene>
    <name evidence="1" type="ORF">J2S04_001435</name>
</gene>
<comment type="caution">
    <text evidence="1">The sequence shown here is derived from an EMBL/GenBank/DDBJ whole genome shotgun (WGS) entry which is preliminary data.</text>
</comment>